<organism evidence="1 2">
    <name type="scientific">Thauera aminoaromatica</name>
    <dbReference type="NCBI Taxonomy" id="164330"/>
    <lineage>
        <taxon>Bacteria</taxon>
        <taxon>Pseudomonadati</taxon>
        <taxon>Pseudomonadota</taxon>
        <taxon>Betaproteobacteria</taxon>
        <taxon>Rhodocyclales</taxon>
        <taxon>Zoogloeaceae</taxon>
        <taxon>Thauera</taxon>
    </lineage>
</organism>
<gene>
    <name evidence="1" type="ORF">E6Q80_05195</name>
</gene>
<reference evidence="1 2" key="1">
    <citation type="submission" date="2018-09" db="EMBL/GenBank/DDBJ databases">
        <title>Metagenome Assembled Genomes from an Advanced Water Purification Facility.</title>
        <authorList>
            <person name="Stamps B.W."/>
            <person name="Spear J.R."/>
        </authorList>
    </citation>
    <scope>NUCLEOTIDE SEQUENCE [LARGE SCALE GENOMIC DNA]</scope>
    <source>
        <strain evidence="1">Bin_27_1</strain>
    </source>
</reference>
<dbReference type="Proteomes" id="UP000321192">
    <property type="component" value="Unassembled WGS sequence"/>
</dbReference>
<dbReference type="EMBL" id="SSFD01000071">
    <property type="protein sequence ID" value="TXH88425.1"/>
    <property type="molecule type" value="Genomic_DNA"/>
</dbReference>
<dbReference type="RefSeq" id="WP_276657367.1">
    <property type="nucleotide sequence ID" value="NZ_SSFD01000071.1"/>
</dbReference>
<evidence type="ECO:0000313" key="1">
    <source>
        <dbReference type="EMBL" id="TXH88425.1"/>
    </source>
</evidence>
<proteinExistence type="predicted"/>
<evidence type="ECO:0000313" key="2">
    <source>
        <dbReference type="Proteomes" id="UP000321192"/>
    </source>
</evidence>
<comment type="caution">
    <text evidence="1">The sequence shown here is derived from an EMBL/GenBank/DDBJ whole genome shotgun (WGS) entry which is preliminary data.</text>
</comment>
<name>A0A5C7T0A9_THASP</name>
<evidence type="ECO:0008006" key="3">
    <source>
        <dbReference type="Google" id="ProtNLM"/>
    </source>
</evidence>
<accession>A0A5C7T0A9</accession>
<sequence length="809" mass="88208">MNSNGTRFLLLDGAADFHNTSRQCSWDHEQRAFTLTRQDAPRLPRLAAARARERLLAATPWMLDDHGQLGRLSDDGLRLECAPSWPPRTWQPVRATLDETHADASALEVLVLDPVDAPAGRFTDLAFGGSGLVVLPWSDGGVQHGLTAVHLRRRWQARCALPFAPRRAWVEAASGTDRVWLLGETQLGLAVGAPLPQPYRGRPERFEPLQTNPDPLRLAWTLALPPHGGLLGLCTDEDHLFVLGETPDSTADAPRMQIFMRALGAAPGEGFDIRRLPDGLPLATDLAAAGEGRLLLLPPIDEGAEPGTRRDCPLISMREDAPAAELVPERWPRRPAAALPAADRFVRHRDGRPRALSADGPVRLYRLAQARFAPNGTVTLGTPLDSAMPDTLWDRIFIDACIPPGCRIDFAVQAGDDRENLPAEWIAQPQPVLTAVSSELPFASGRAPGSGDHADRSGLFELLIQRASGAVREVRGRYLRLRITMHGDGRHSPAIFALRVQYPRFSWQTHYLPEHFQQQERPLASAEANQAEANGADFRERLLASFEGLLTPIEDRIAAAEILLDPAVAPVAHLPGLAAMLGTTLPPHWPEARRRRWLGAQGMLQQSHGSYRGLLLALDILTDGAVARGAVIPVEHFRLRRTMATILGVDMDDRDHPLTLGTGLSGNSLVGDSLILSDDLAREFLALFAPEVAEAKGEAAVVERFFEEAARRMTVILHGPARRLAAVVRDALPALVPATVQWAIRSSEHPFVPGLSPLLGIDTWLEASPPARPVVLDRTRLGRGDLLHNPVALDPEHAVPIDATVLDAP</sequence>
<dbReference type="AlphaFoldDB" id="A0A5C7T0A9"/>
<protein>
    <recommendedName>
        <fullName evidence="3">Phage tail protein</fullName>
    </recommendedName>
</protein>